<comment type="caution">
    <text evidence="2">The sequence shown here is derived from an EMBL/GenBank/DDBJ whole genome shotgun (WGS) entry which is preliminary data.</text>
</comment>
<proteinExistence type="predicted"/>
<keyword evidence="1" id="KW-0812">Transmembrane</keyword>
<accession>A0A662DI29</accession>
<keyword evidence="1" id="KW-1133">Transmembrane helix</keyword>
<feature type="transmembrane region" description="Helical" evidence="1">
    <location>
        <begin position="12"/>
        <end position="33"/>
    </location>
</feature>
<dbReference type="EMBL" id="QMQA01000087">
    <property type="protein sequence ID" value="RLE13586.1"/>
    <property type="molecule type" value="Genomic_DNA"/>
</dbReference>
<evidence type="ECO:0000313" key="3">
    <source>
        <dbReference type="Proteomes" id="UP000280417"/>
    </source>
</evidence>
<gene>
    <name evidence="2" type="ORF">DRJ04_04020</name>
</gene>
<evidence type="ECO:0000313" key="2">
    <source>
        <dbReference type="EMBL" id="RLE13586.1"/>
    </source>
</evidence>
<evidence type="ECO:0008006" key="4">
    <source>
        <dbReference type="Google" id="ProtNLM"/>
    </source>
</evidence>
<name>A0A662DI29_UNCAE</name>
<dbReference type="Proteomes" id="UP000280417">
    <property type="component" value="Unassembled WGS sequence"/>
</dbReference>
<sequence>MGEKMELPVNFLAGLVLGAIAGFALGFLTGAISKPEEKKVTKKDTKAKRLFTAANQEKDKKKKMELLGRILDKYPHSEWADKALEEVMKIRKEEPGD</sequence>
<reference evidence="2 3" key="1">
    <citation type="submission" date="2018-06" db="EMBL/GenBank/DDBJ databases">
        <title>Extensive metabolic versatility and redundancy in microbially diverse, dynamic hydrothermal sediments.</title>
        <authorList>
            <person name="Dombrowski N."/>
            <person name="Teske A."/>
            <person name="Baker B.J."/>
        </authorList>
    </citation>
    <scope>NUCLEOTIDE SEQUENCE [LARGE SCALE GENOMIC DNA]</scope>
    <source>
        <strain evidence="2">B3_G15</strain>
    </source>
</reference>
<keyword evidence="1" id="KW-0472">Membrane</keyword>
<organism evidence="2 3">
    <name type="scientific">Aerophobetes bacterium</name>
    <dbReference type="NCBI Taxonomy" id="2030807"/>
    <lineage>
        <taxon>Bacteria</taxon>
        <taxon>Candidatus Aerophobota</taxon>
    </lineage>
</organism>
<protein>
    <recommendedName>
        <fullName evidence="4">YtxH domain-containing protein</fullName>
    </recommendedName>
</protein>
<evidence type="ECO:0000256" key="1">
    <source>
        <dbReference type="SAM" id="Phobius"/>
    </source>
</evidence>
<dbReference type="AlphaFoldDB" id="A0A662DI29"/>